<proteinExistence type="predicted"/>
<dbReference type="OrthoDB" id="350757at2157"/>
<sequence>MLDQAVAFRAGPVPILVTAPVVAVFTYLHFREASFQRLAALLAWGVVASGVAVVGLYLLTMNYTLPRQLTGAEMVAYDLGMFLWFVLALAGTYAAAARRHGRAAVLALLLSPVVQTAFAAVMVVLVESGIYA</sequence>
<feature type="transmembrane region" description="Helical" evidence="1">
    <location>
        <begin position="103"/>
        <end position="126"/>
    </location>
</feature>
<dbReference type="AlphaFoldDB" id="A0A1I5W9X5"/>
<dbReference type="EMBL" id="FOXI01000025">
    <property type="protein sequence ID" value="SFQ16552.1"/>
    <property type="molecule type" value="Genomic_DNA"/>
</dbReference>
<evidence type="ECO:0000313" key="2">
    <source>
        <dbReference type="EMBL" id="SFQ16552.1"/>
    </source>
</evidence>
<protein>
    <submittedName>
        <fullName evidence="2">Uncharacterized protein</fullName>
    </submittedName>
</protein>
<name>A0A1I5W9X5_9EURY</name>
<keyword evidence="1" id="KW-1133">Transmembrane helix</keyword>
<accession>A0A1I5W9X5</accession>
<organism evidence="2 3">
    <name type="scientific">Halolamina pelagica</name>
    <dbReference type="NCBI Taxonomy" id="699431"/>
    <lineage>
        <taxon>Archaea</taxon>
        <taxon>Methanobacteriati</taxon>
        <taxon>Methanobacteriota</taxon>
        <taxon>Stenosarchaea group</taxon>
        <taxon>Halobacteria</taxon>
        <taxon>Halobacteriales</taxon>
        <taxon>Haloferacaceae</taxon>
    </lineage>
</organism>
<feature type="transmembrane region" description="Helical" evidence="1">
    <location>
        <begin position="79"/>
        <end position="96"/>
    </location>
</feature>
<dbReference type="Proteomes" id="UP000183769">
    <property type="component" value="Unassembled WGS sequence"/>
</dbReference>
<feature type="transmembrane region" description="Helical" evidence="1">
    <location>
        <begin position="6"/>
        <end position="28"/>
    </location>
</feature>
<dbReference type="RefSeq" id="WP_206674358.1">
    <property type="nucleotide sequence ID" value="NZ_FOXI01000025.1"/>
</dbReference>
<keyword evidence="1" id="KW-0472">Membrane</keyword>
<evidence type="ECO:0000313" key="3">
    <source>
        <dbReference type="Proteomes" id="UP000183769"/>
    </source>
</evidence>
<gene>
    <name evidence="2" type="ORF">SAMN05216277_12513</name>
</gene>
<feature type="transmembrane region" description="Helical" evidence="1">
    <location>
        <begin position="40"/>
        <end position="59"/>
    </location>
</feature>
<evidence type="ECO:0000256" key="1">
    <source>
        <dbReference type="SAM" id="Phobius"/>
    </source>
</evidence>
<keyword evidence="3" id="KW-1185">Reference proteome</keyword>
<reference evidence="3" key="1">
    <citation type="submission" date="2016-10" db="EMBL/GenBank/DDBJ databases">
        <authorList>
            <person name="Varghese N."/>
            <person name="Submissions S."/>
        </authorList>
    </citation>
    <scope>NUCLEOTIDE SEQUENCE [LARGE SCALE GENOMIC DNA]</scope>
    <source>
        <strain evidence="3">CGMCC 1.10329</strain>
    </source>
</reference>
<keyword evidence="1" id="KW-0812">Transmembrane</keyword>